<dbReference type="OrthoDB" id="7312911at2"/>
<evidence type="ECO:0000259" key="1">
    <source>
        <dbReference type="Pfam" id="PF00700"/>
    </source>
</evidence>
<sequence>MSAISGSLPSLFTNLTHRRQISDLGAQMERAAQEVSTGEKADLYRALGHKSAEAIELQALLQRTEGFVTGNKALAGRLGYEADVLKSARGVAEEVLALSVPNRDQPTETVRSLKSAADAALSRLVPMLNQSFAGATLFAGAATDTAPLRELDAADPATGQTPRDTLAALIDGPLRTQADVDAALQAIDGFFNDTGAGPGYRGTLYLGARAEDGGTGARIDETTRLASGFSADAPAARDILKGLVMIAGADPAAIEDPEAYAGWMDAAVGALSRGSTALLAAETRLGSQQATLDETIETQETRSDLLKQQIGTLRNVDPFEAATRLTDLQTRLQASYQVSAMLSRMSFLSYMD</sequence>
<keyword evidence="3" id="KW-1185">Reference proteome</keyword>
<dbReference type="Pfam" id="PF00700">
    <property type="entry name" value="Flagellin_C"/>
    <property type="match status" value="1"/>
</dbReference>
<protein>
    <recommendedName>
        <fullName evidence="1">Flagellin C-terminal domain-containing protein</fullName>
    </recommendedName>
</protein>
<evidence type="ECO:0000313" key="3">
    <source>
        <dbReference type="Proteomes" id="UP000285908"/>
    </source>
</evidence>
<reference evidence="2 3" key="1">
    <citation type="submission" date="2018-11" db="EMBL/GenBank/DDBJ databases">
        <title>Mesobaculum littorinae gen. nov., sp. nov., isolated from Littorina scabra that represents a novel genus of the order Rhodobacteraceae.</title>
        <authorList>
            <person name="Li F."/>
        </authorList>
    </citation>
    <scope>NUCLEOTIDE SEQUENCE [LARGE SCALE GENOMIC DNA]</scope>
    <source>
        <strain evidence="2 3">M0103</strain>
    </source>
</reference>
<dbReference type="Gene3D" id="1.20.1330.10">
    <property type="entry name" value="f41 fragment of flagellin, N-terminal domain"/>
    <property type="match status" value="1"/>
</dbReference>
<organism evidence="2 3">
    <name type="scientific">Mesobaculum littorinae</name>
    <dbReference type="NCBI Taxonomy" id="2486419"/>
    <lineage>
        <taxon>Bacteria</taxon>
        <taxon>Pseudomonadati</taxon>
        <taxon>Pseudomonadota</taxon>
        <taxon>Alphaproteobacteria</taxon>
        <taxon>Rhodobacterales</taxon>
        <taxon>Roseobacteraceae</taxon>
        <taxon>Mesobaculum</taxon>
    </lineage>
</organism>
<dbReference type="Proteomes" id="UP000285908">
    <property type="component" value="Unassembled WGS sequence"/>
</dbReference>
<dbReference type="EMBL" id="RQXX01000007">
    <property type="protein sequence ID" value="RVV96865.1"/>
    <property type="molecule type" value="Genomic_DNA"/>
</dbReference>
<accession>A0A438ADW8</accession>
<dbReference type="RefSeq" id="WP_127907659.1">
    <property type="nucleotide sequence ID" value="NZ_RQXX01000007.1"/>
</dbReference>
<feature type="domain" description="Flagellin C-terminal" evidence="1">
    <location>
        <begin position="276"/>
        <end position="350"/>
    </location>
</feature>
<comment type="caution">
    <text evidence="2">The sequence shown here is derived from an EMBL/GenBank/DDBJ whole genome shotgun (WGS) entry which is preliminary data.</text>
</comment>
<name>A0A438ADW8_9RHOB</name>
<dbReference type="AlphaFoldDB" id="A0A438ADW8"/>
<evidence type="ECO:0000313" key="2">
    <source>
        <dbReference type="EMBL" id="RVV96865.1"/>
    </source>
</evidence>
<dbReference type="InterPro" id="IPR046358">
    <property type="entry name" value="Flagellin_C"/>
</dbReference>
<proteinExistence type="predicted"/>
<dbReference type="SUPFAM" id="SSF64518">
    <property type="entry name" value="Phase 1 flagellin"/>
    <property type="match status" value="1"/>
</dbReference>
<gene>
    <name evidence="2" type="ORF">EKE94_16090</name>
</gene>